<evidence type="ECO:0000313" key="2">
    <source>
        <dbReference type="EMBL" id="GGG76237.1"/>
    </source>
</evidence>
<keyword evidence="1" id="KW-1133">Transmembrane helix</keyword>
<keyword evidence="1" id="KW-0812">Transmembrane</keyword>
<feature type="transmembrane region" description="Helical" evidence="1">
    <location>
        <begin position="141"/>
        <end position="158"/>
    </location>
</feature>
<name>A0A917HES8_9BACL</name>
<dbReference type="Proteomes" id="UP000600247">
    <property type="component" value="Unassembled WGS sequence"/>
</dbReference>
<dbReference type="RefSeq" id="WP_188890582.1">
    <property type="nucleotide sequence ID" value="NZ_BMHY01000007.1"/>
</dbReference>
<proteinExistence type="predicted"/>
<comment type="caution">
    <text evidence="2">The sequence shown here is derived from an EMBL/GenBank/DDBJ whole genome shotgun (WGS) entry which is preliminary data.</text>
</comment>
<reference evidence="2 3" key="1">
    <citation type="journal article" date="2014" name="Int. J. Syst. Evol. Microbiol.">
        <title>Complete genome sequence of Corynebacterium casei LMG S-19264T (=DSM 44701T), isolated from a smear-ripened cheese.</title>
        <authorList>
            <consortium name="US DOE Joint Genome Institute (JGI-PGF)"/>
            <person name="Walter F."/>
            <person name="Albersmeier A."/>
            <person name="Kalinowski J."/>
            <person name="Ruckert C."/>
        </authorList>
    </citation>
    <scope>NUCLEOTIDE SEQUENCE [LARGE SCALE GENOMIC DNA]</scope>
    <source>
        <strain evidence="2 3">CGMCC 1.15286</strain>
    </source>
</reference>
<keyword evidence="3" id="KW-1185">Reference proteome</keyword>
<evidence type="ECO:0000313" key="3">
    <source>
        <dbReference type="Proteomes" id="UP000600247"/>
    </source>
</evidence>
<evidence type="ECO:0000256" key="1">
    <source>
        <dbReference type="SAM" id="Phobius"/>
    </source>
</evidence>
<dbReference type="EMBL" id="BMHY01000007">
    <property type="protein sequence ID" value="GGG76237.1"/>
    <property type="molecule type" value="Genomic_DNA"/>
</dbReference>
<keyword evidence="1" id="KW-0472">Membrane</keyword>
<feature type="transmembrane region" description="Helical" evidence="1">
    <location>
        <begin position="114"/>
        <end position="135"/>
    </location>
</feature>
<gene>
    <name evidence="2" type="ORF">GCM10010918_35930</name>
</gene>
<evidence type="ECO:0008006" key="4">
    <source>
        <dbReference type="Google" id="ProtNLM"/>
    </source>
</evidence>
<sequence>MREQKSEFKWWSNWAPEKLERWMEQKEATGWHLVRVSGNAIRFHYQKGEPRKMRYCVDYQNKVDGGYVSLFEEAGWTLVYKATGWYIWGMAYEGDQRPEIYTDSDSLIERNKRLSTTLLIVLFMQFPILLVNFGILSKFPLIWIVYLVLFSFLTYGIIRLNAANHRFKNKGGRFDGRN</sequence>
<dbReference type="AlphaFoldDB" id="A0A917HES8"/>
<protein>
    <recommendedName>
        <fullName evidence="4">DUF2812 domain-containing protein</fullName>
    </recommendedName>
</protein>
<dbReference type="InterPro" id="IPR021359">
    <property type="entry name" value="DUF2812"/>
</dbReference>
<accession>A0A917HES8</accession>
<dbReference type="Pfam" id="PF11193">
    <property type="entry name" value="DUF2812"/>
    <property type="match status" value="1"/>
</dbReference>
<organism evidence="2 3">
    <name type="scientific">Paenibacillus radicis</name>
    <name type="common">ex Gao et al. 2016</name>
    <dbReference type="NCBI Taxonomy" id="1737354"/>
    <lineage>
        <taxon>Bacteria</taxon>
        <taxon>Bacillati</taxon>
        <taxon>Bacillota</taxon>
        <taxon>Bacilli</taxon>
        <taxon>Bacillales</taxon>
        <taxon>Paenibacillaceae</taxon>
        <taxon>Paenibacillus</taxon>
    </lineage>
</organism>